<keyword evidence="7 9" id="KW-0368">Histidine biosynthesis</keyword>
<gene>
    <name evidence="9 11" type="primary">hisC</name>
    <name evidence="11" type="ORF">BBEV_1452</name>
</gene>
<dbReference type="STRING" id="632773.BBEV_1452"/>
<keyword evidence="12" id="KW-1185">Reference proteome</keyword>
<dbReference type="PATRIC" id="fig|632773.3.peg.1528"/>
<dbReference type="GO" id="GO:0030170">
    <property type="term" value="F:pyridoxal phosphate binding"/>
    <property type="evidence" value="ECO:0007669"/>
    <property type="project" value="InterPro"/>
</dbReference>
<comment type="cofactor">
    <cofactor evidence="1 9">
        <name>pyridoxal 5'-phosphate</name>
        <dbReference type="ChEBI" id="CHEBI:597326"/>
    </cofactor>
</comment>
<keyword evidence="9" id="KW-0028">Amino-acid biosynthesis</keyword>
<feature type="domain" description="Aminotransferase class I/classII large" evidence="10">
    <location>
        <begin position="35"/>
        <end position="358"/>
    </location>
</feature>
<dbReference type="Pfam" id="PF00155">
    <property type="entry name" value="Aminotran_1_2"/>
    <property type="match status" value="1"/>
</dbReference>
<keyword evidence="5 9" id="KW-0808">Transferase</keyword>
<dbReference type="InterPro" id="IPR004839">
    <property type="entry name" value="Aminotransferase_I/II_large"/>
</dbReference>
<evidence type="ECO:0000259" key="10">
    <source>
        <dbReference type="Pfam" id="PF00155"/>
    </source>
</evidence>
<dbReference type="EMBL" id="CP012502">
    <property type="protein sequence ID" value="AOM82815.1"/>
    <property type="molecule type" value="Genomic_DNA"/>
</dbReference>
<comment type="similarity">
    <text evidence="9">Belongs to the class-II pyridoxal-phosphate-dependent aminotransferase family. Histidinol-phosphate aminotransferase subfamily.</text>
</comment>
<sequence length="371" mass="41773">MEAMDMKIKQSMVGLVPYQPGKPIEEVKRELGLKEVIKLASNENPYGASPDVKEAIMEAYQDIAVYPDGYARELREAVASHVNVLPEQLIFGNGSDDVILILCRSFLTPADNIVTANPTFSQYRHNAVIEGAEVKEIPLKEGVHDLDAMLDAIDEQTKMVFVCNPNNPTGTYNSSREFMNFIKQVPEDVLVISDEAYIEYVTAEDYPETIPLIKDYPNLMILRTFSKAYGLAALRVGFGIANEELIRVIDPGREPFNTNTMGQKAAVAALKDQDFIQSCTKQNHQEMKKYEEFCRESGFHYFPSQTNFILMDLKKPGSEIFDYLLRRGFITRNGEALGFPTGIRITLGSPEQNDLIISELKKWLTAEVHPT</sequence>
<dbReference type="SUPFAM" id="SSF53383">
    <property type="entry name" value="PLP-dependent transferases"/>
    <property type="match status" value="1"/>
</dbReference>
<evidence type="ECO:0000256" key="5">
    <source>
        <dbReference type="ARBA" id="ARBA00022679"/>
    </source>
</evidence>
<dbReference type="InterPro" id="IPR015421">
    <property type="entry name" value="PyrdxlP-dep_Trfase_major"/>
</dbReference>
<protein>
    <recommendedName>
        <fullName evidence="9">Histidinol-phosphate aminotransferase</fullName>
        <ecNumber evidence="9">2.6.1.9</ecNumber>
    </recommendedName>
    <alternativeName>
        <fullName evidence="9">Imidazole acetol-phosphate transaminase</fullName>
    </alternativeName>
</protein>
<dbReference type="KEGG" id="bbev:BBEV_1452"/>
<evidence type="ECO:0000256" key="7">
    <source>
        <dbReference type="ARBA" id="ARBA00023102"/>
    </source>
</evidence>
<dbReference type="InterPro" id="IPR005861">
    <property type="entry name" value="HisP_aminotrans"/>
</dbReference>
<evidence type="ECO:0000313" key="11">
    <source>
        <dbReference type="EMBL" id="AOM82815.1"/>
    </source>
</evidence>
<dbReference type="GO" id="GO:0004400">
    <property type="term" value="F:histidinol-phosphate transaminase activity"/>
    <property type="evidence" value="ECO:0007669"/>
    <property type="project" value="UniProtKB-UniRule"/>
</dbReference>
<organism evidence="11 12">
    <name type="scientific">Salisediminibacterium beveridgei</name>
    <dbReference type="NCBI Taxonomy" id="632773"/>
    <lineage>
        <taxon>Bacteria</taxon>
        <taxon>Bacillati</taxon>
        <taxon>Bacillota</taxon>
        <taxon>Bacilli</taxon>
        <taxon>Bacillales</taxon>
        <taxon>Bacillaceae</taxon>
        <taxon>Salisediminibacterium</taxon>
    </lineage>
</organism>
<evidence type="ECO:0000256" key="4">
    <source>
        <dbReference type="ARBA" id="ARBA00022576"/>
    </source>
</evidence>
<proteinExistence type="inferred from homology"/>
<dbReference type="Gene3D" id="3.90.1150.10">
    <property type="entry name" value="Aspartate Aminotransferase, domain 1"/>
    <property type="match status" value="1"/>
</dbReference>
<evidence type="ECO:0000256" key="6">
    <source>
        <dbReference type="ARBA" id="ARBA00022898"/>
    </source>
</evidence>
<dbReference type="UniPathway" id="UPA00031">
    <property type="reaction ID" value="UER00012"/>
</dbReference>
<evidence type="ECO:0000256" key="3">
    <source>
        <dbReference type="ARBA" id="ARBA00011738"/>
    </source>
</evidence>
<dbReference type="GO" id="GO:0000105">
    <property type="term" value="P:L-histidine biosynthetic process"/>
    <property type="evidence" value="ECO:0007669"/>
    <property type="project" value="UniProtKB-UniRule"/>
</dbReference>
<dbReference type="InterPro" id="IPR050106">
    <property type="entry name" value="HistidinolP_aminotransfase"/>
</dbReference>
<reference evidence="11 12" key="1">
    <citation type="submission" date="2015-08" db="EMBL/GenBank/DDBJ databases">
        <title>The complete genome sequence of Bacillus beveridgei MLTeJB.</title>
        <authorList>
            <person name="Hanson T.E."/>
            <person name="Mesa C."/>
            <person name="Basesman S.M."/>
            <person name="Oremland R.S."/>
        </authorList>
    </citation>
    <scope>NUCLEOTIDE SEQUENCE [LARGE SCALE GENOMIC DNA]</scope>
    <source>
        <strain evidence="11 12">MLTeJB</strain>
    </source>
</reference>
<evidence type="ECO:0000256" key="8">
    <source>
        <dbReference type="ARBA" id="ARBA00047481"/>
    </source>
</evidence>
<feature type="modified residue" description="N6-(pyridoxal phosphate)lysine" evidence="9">
    <location>
        <position position="227"/>
    </location>
</feature>
<keyword evidence="4 9" id="KW-0032">Aminotransferase</keyword>
<comment type="catalytic activity">
    <reaction evidence="8 9">
        <text>L-histidinol phosphate + 2-oxoglutarate = 3-(imidazol-4-yl)-2-oxopropyl phosphate + L-glutamate</text>
        <dbReference type="Rhea" id="RHEA:23744"/>
        <dbReference type="ChEBI" id="CHEBI:16810"/>
        <dbReference type="ChEBI" id="CHEBI:29985"/>
        <dbReference type="ChEBI" id="CHEBI:57766"/>
        <dbReference type="ChEBI" id="CHEBI:57980"/>
        <dbReference type="EC" id="2.6.1.9"/>
    </reaction>
</comment>
<dbReference type="CDD" id="cd00609">
    <property type="entry name" value="AAT_like"/>
    <property type="match status" value="1"/>
</dbReference>
<accession>A0A1D7QUY2</accession>
<dbReference type="AlphaFoldDB" id="A0A1D7QUY2"/>
<dbReference type="InterPro" id="IPR015422">
    <property type="entry name" value="PyrdxlP-dep_Trfase_small"/>
</dbReference>
<dbReference type="HAMAP" id="MF_01023">
    <property type="entry name" value="HisC_aminotrans_2"/>
    <property type="match status" value="1"/>
</dbReference>
<evidence type="ECO:0000256" key="1">
    <source>
        <dbReference type="ARBA" id="ARBA00001933"/>
    </source>
</evidence>
<name>A0A1D7QUY2_9BACI</name>
<keyword evidence="6 9" id="KW-0663">Pyridoxal phosphate</keyword>
<evidence type="ECO:0000256" key="9">
    <source>
        <dbReference type="HAMAP-Rule" id="MF_01023"/>
    </source>
</evidence>
<dbReference type="Proteomes" id="UP000094463">
    <property type="component" value="Chromosome"/>
</dbReference>
<dbReference type="Gene3D" id="3.40.640.10">
    <property type="entry name" value="Type I PLP-dependent aspartate aminotransferase-like (Major domain)"/>
    <property type="match status" value="1"/>
</dbReference>
<dbReference type="EC" id="2.6.1.9" evidence="9"/>
<dbReference type="NCBIfam" id="TIGR01141">
    <property type="entry name" value="hisC"/>
    <property type="match status" value="1"/>
</dbReference>
<dbReference type="PANTHER" id="PTHR43643">
    <property type="entry name" value="HISTIDINOL-PHOSPHATE AMINOTRANSFERASE 2"/>
    <property type="match status" value="1"/>
</dbReference>
<dbReference type="InterPro" id="IPR001917">
    <property type="entry name" value="Aminotrans_II_pyridoxalP_BS"/>
</dbReference>
<comment type="pathway">
    <text evidence="2 9">Amino-acid biosynthesis; L-histidine biosynthesis; L-histidine from 5-phospho-alpha-D-ribose 1-diphosphate: step 7/9.</text>
</comment>
<comment type="subunit">
    <text evidence="3 9">Homodimer.</text>
</comment>
<evidence type="ECO:0000313" key="12">
    <source>
        <dbReference type="Proteomes" id="UP000094463"/>
    </source>
</evidence>
<evidence type="ECO:0000256" key="2">
    <source>
        <dbReference type="ARBA" id="ARBA00005011"/>
    </source>
</evidence>
<dbReference type="InterPro" id="IPR015424">
    <property type="entry name" value="PyrdxlP-dep_Trfase"/>
</dbReference>
<dbReference type="PROSITE" id="PS00599">
    <property type="entry name" value="AA_TRANSFER_CLASS_2"/>
    <property type="match status" value="1"/>
</dbReference>
<dbReference type="PANTHER" id="PTHR43643:SF3">
    <property type="entry name" value="HISTIDINOL-PHOSPHATE AMINOTRANSFERASE"/>
    <property type="match status" value="1"/>
</dbReference>